<keyword evidence="2" id="KW-0378">Hydrolase</keyword>
<evidence type="ECO:0000313" key="9">
    <source>
        <dbReference type="EMBL" id="WNQ14241.1"/>
    </source>
</evidence>
<reference evidence="9 10" key="1">
    <citation type="submission" date="2022-02" db="EMBL/GenBank/DDBJ databases">
        <title>Paenibacillus sp. MBLB1776 Whole Genome Shotgun Sequencing.</title>
        <authorList>
            <person name="Hwang C.Y."/>
            <person name="Cho E.-S."/>
            <person name="Seo M.-J."/>
        </authorList>
    </citation>
    <scope>NUCLEOTIDE SEQUENCE [LARGE SCALE GENOMIC DNA]</scope>
    <source>
        <strain evidence="9 10">MBLB1776</strain>
    </source>
</reference>
<dbReference type="InterPro" id="IPR013783">
    <property type="entry name" value="Ig-like_fold"/>
</dbReference>
<dbReference type="InterPro" id="IPR051913">
    <property type="entry name" value="GH2_Domain-Containing"/>
</dbReference>
<dbReference type="InterPro" id="IPR023232">
    <property type="entry name" value="Glyco_hydro_2_AS"/>
</dbReference>
<dbReference type="InterPro" id="IPR006104">
    <property type="entry name" value="Glyco_hydro_2_N"/>
</dbReference>
<dbReference type="Gene3D" id="3.20.20.80">
    <property type="entry name" value="Glycosidases"/>
    <property type="match status" value="1"/>
</dbReference>
<proteinExistence type="inferred from homology"/>
<dbReference type="Pfam" id="PF18565">
    <property type="entry name" value="Glyco_hydro2_C5"/>
    <property type="match status" value="1"/>
</dbReference>
<dbReference type="PRINTS" id="PR00132">
    <property type="entry name" value="GLHYDRLASE2"/>
</dbReference>
<accession>A0AA96LI39</accession>
<gene>
    <name evidence="9" type="primary">galA</name>
    <name evidence="9" type="ORF">MJA45_13625</name>
</gene>
<dbReference type="InterPro" id="IPR008979">
    <property type="entry name" value="Galactose-bd-like_sf"/>
</dbReference>
<evidence type="ECO:0000259" key="4">
    <source>
        <dbReference type="Pfam" id="PF00703"/>
    </source>
</evidence>
<protein>
    <submittedName>
        <fullName evidence="9">Beta-galactosidase GalA</fullName>
    </submittedName>
</protein>
<feature type="domain" description="Glycosyl hydrolases family 2 sugar binding" evidence="6">
    <location>
        <begin position="98"/>
        <end position="192"/>
    </location>
</feature>
<feature type="domain" description="Glycoside hydrolase family 2" evidence="8">
    <location>
        <begin position="690"/>
        <end position="789"/>
    </location>
</feature>
<evidence type="ECO:0000256" key="3">
    <source>
        <dbReference type="ARBA" id="ARBA00023295"/>
    </source>
</evidence>
<evidence type="ECO:0000256" key="1">
    <source>
        <dbReference type="ARBA" id="ARBA00007401"/>
    </source>
</evidence>
<dbReference type="InterPro" id="IPR006102">
    <property type="entry name" value="Ig-like_GH2"/>
</dbReference>
<dbReference type="Gene3D" id="2.60.40.10">
    <property type="entry name" value="Immunoglobulins"/>
    <property type="match status" value="3"/>
</dbReference>
<dbReference type="Pfam" id="PF02836">
    <property type="entry name" value="Glyco_hydro_2_C"/>
    <property type="match status" value="1"/>
</dbReference>
<dbReference type="GO" id="GO:0005975">
    <property type="term" value="P:carbohydrate metabolic process"/>
    <property type="evidence" value="ECO:0007669"/>
    <property type="project" value="InterPro"/>
</dbReference>
<dbReference type="Pfam" id="PF02837">
    <property type="entry name" value="Glyco_hydro_2_N"/>
    <property type="match status" value="1"/>
</dbReference>
<dbReference type="InterPro" id="IPR032311">
    <property type="entry name" value="DUF4982"/>
</dbReference>
<keyword evidence="3" id="KW-0326">Glycosidase</keyword>
<dbReference type="PROSITE" id="PS00608">
    <property type="entry name" value="GLYCOSYL_HYDROL_F2_2"/>
    <property type="match status" value="1"/>
</dbReference>
<dbReference type="SUPFAM" id="SSF49303">
    <property type="entry name" value="beta-Galactosidase/glucuronidase domain"/>
    <property type="match status" value="1"/>
</dbReference>
<dbReference type="Gene3D" id="2.60.120.260">
    <property type="entry name" value="Galactose-binding domain-like"/>
    <property type="match status" value="1"/>
</dbReference>
<dbReference type="GO" id="GO:0004553">
    <property type="term" value="F:hydrolase activity, hydrolyzing O-glycosyl compounds"/>
    <property type="evidence" value="ECO:0007669"/>
    <property type="project" value="InterPro"/>
</dbReference>
<dbReference type="SUPFAM" id="SSF49785">
    <property type="entry name" value="Galactose-binding domain-like"/>
    <property type="match status" value="1"/>
</dbReference>
<organism evidence="9 10">
    <name type="scientific">Paenibacillus aurantius</name>
    <dbReference type="NCBI Taxonomy" id="2918900"/>
    <lineage>
        <taxon>Bacteria</taxon>
        <taxon>Bacillati</taxon>
        <taxon>Bacillota</taxon>
        <taxon>Bacilli</taxon>
        <taxon>Bacillales</taxon>
        <taxon>Paenibacillaceae</taxon>
        <taxon>Paenibacillus</taxon>
    </lineage>
</organism>
<feature type="domain" description="DUF4982" evidence="7">
    <location>
        <begin position="620"/>
        <end position="677"/>
    </location>
</feature>
<dbReference type="EMBL" id="CP130318">
    <property type="protein sequence ID" value="WNQ14241.1"/>
    <property type="molecule type" value="Genomic_DNA"/>
</dbReference>
<dbReference type="Pfam" id="PF16355">
    <property type="entry name" value="DUF4982"/>
    <property type="match status" value="1"/>
</dbReference>
<dbReference type="InterPro" id="IPR006103">
    <property type="entry name" value="Glyco_hydro_2_cat"/>
</dbReference>
<dbReference type="NCBIfam" id="NF041462">
    <property type="entry name" value="GalA"/>
    <property type="match status" value="1"/>
</dbReference>
<feature type="domain" description="Glycoside hydrolase family 2 catalytic" evidence="5">
    <location>
        <begin position="316"/>
        <end position="507"/>
    </location>
</feature>
<dbReference type="PANTHER" id="PTHR42732:SF1">
    <property type="entry name" value="BETA-MANNOSIDASE"/>
    <property type="match status" value="1"/>
</dbReference>
<dbReference type="InterPro" id="IPR036156">
    <property type="entry name" value="Beta-gal/glucu_dom_sf"/>
</dbReference>
<dbReference type="AlphaFoldDB" id="A0AA96LI39"/>
<dbReference type="InterPro" id="IPR017853">
    <property type="entry name" value="GH"/>
</dbReference>
<dbReference type="KEGG" id="paun:MJA45_13625"/>
<evidence type="ECO:0000259" key="8">
    <source>
        <dbReference type="Pfam" id="PF18565"/>
    </source>
</evidence>
<evidence type="ECO:0000259" key="7">
    <source>
        <dbReference type="Pfam" id="PF16355"/>
    </source>
</evidence>
<evidence type="ECO:0000256" key="2">
    <source>
        <dbReference type="ARBA" id="ARBA00022801"/>
    </source>
</evidence>
<evidence type="ECO:0000259" key="5">
    <source>
        <dbReference type="Pfam" id="PF02836"/>
    </source>
</evidence>
<dbReference type="Proteomes" id="UP001305702">
    <property type="component" value="Chromosome"/>
</dbReference>
<keyword evidence="10" id="KW-1185">Reference proteome</keyword>
<dbReference type="PANTHER" id="PTHR42732">
    <property type="entry name" value="BETA-GALACTOSIDASE"/>
    <property type="match status" value="1"/>
</dbReference>
<evidence type="ECO:0000313" key="10">
    <source>
        <dbReference type="Proteomes" id="UP001305702"/>
    </source>
</evidence>
<dbReference type="InterPro" id="IPR040605">
    <property type="entry name" value="Glyco_hydro2_dom5"/>
</dbReference>
<sequence>MRMRVRESFDKDWLFHKGDIPVQTAVKAGMTGGVTDCKKNGQGEWLLIAYADKEKDADEGSIEWQPVTLPHDWVVEGQFVNDPTIGSRPASHGYLPTGIGCYLKSFDIPEEDLGKKITLHFDGVMKKATVWVNGHLLGTNQSGYSSFYYDLTPMLRYGDEGRNVVFVKADAEEYEGWWYEGGGIYRHVWLQRTGRLHIAHHGVNITIPTVTDTEAETVVRTVIHNEEFSKQACELITRLLNPDGVIVAEERRKVDIERYGHLEVEQRLQVSHPKRWSPEKPNLYTALTELRKDGQILDLLETPFGIRTIEFTADIGFLLNGKPYRIKGTCNHQDFAGVGVALPDRLIEYKIKLLKEMGCNAYRSAHHPPTPELLDICDRLGMLVMDENRKLDSSPEGLAQLKNLVCRDRNHPSVILWGLENEEILEGTPTGARILRELAETVRRLDPSRPVLAAMNHGWTDGEYSEQVDIVGYNYGQRVIGYRGTDRPGQYLTDKERYPERLMICSESTSSTTTRGIYEDDPIRGYCSSYETSMPVWACSHEKSWQDLLAYPFLTGIFVWTGFDYRGEPTPHAWPCVTSHFGIMDLCGFPKDAYYYYKSVWTDEPTIHLMPHWNWPGKDGQMIPVRICTNAEQVELILNGRSLGVREAATASYLDWDVPYEKGSLYAAAYSNGRRIAETAIVTSGPPNRIELVPDRDSMNADGVDVLVLRASVVDAQGCIVPTADHEIEFHVAGAGKLIGVGNGNPSSHESDKGTIRRAFNGRCLAIVQSTGEEGVVAVTASATGLLKGSCKWSAVTIIRR</sequence>
<dbReference type="Pfam" id="PF00703">
    <property type="entry name" value="Glyco_hydro_2"/>
    <property type="match status" value="1"/>
</dbReference>
<evidence type="ECO:0000259" key="6">
    <source>
        <dbReference type="Pfam" id="PF02837"/>
    </source>
</evidence>
<feature type="domain" description="Glycoside hydrolase family 2 immunoglobulin-like beta-sandwich" evidence="4">
    <location>
        <begin position="204"/>
        <end position="307"/>
    </location>
</feature>
<comment type="similarity">
    <text evidence="1">Belongs to the glycosyl hydrolase 2 family.</text>
</comment>
<dbReference type="InterPro" id="IPR006101">
    <property type="entry name" value="Glyco_hydro_2"/>
</dbReference>
<dbReference type="SUPFAM" id="SSF51445">
    <property type="entry name" value="(Trans)glycosidases"/>
    <property type="match status" value="1"/>
</dbReference>
<dbReference type="RefSeq" id="WP_315608017.1">
    <property type="nucleotide sequence ID" value="NZ_CP130318.1"/>
</dbReference>
<name>A0AA96LI39_9BACL</name>
<dbReference type="InterPro" id="IPR048230">
    <property type="entry name" value="GalA-like"/>
</dbReference>